<evidence type="ECO:0000256" key="1">
    <source>
        <dbReference type="ARBA" id="ARBA00004167"/>
    </source>
</evidence>
<keyword evidence="5 11" id="KW-0479">Metal-binding</keyword>
<keyword evidence="10" id="KW-0472">Membrane</keyword>
<dbReference type="PANTHER" id="PTHR24282">
    <property type="entry name" value="CYTOCHROME P450 FAMILY MEMBER"/>
    <property type="match status" value="1"/>
</dbReference>
<dbReference type="GO" id="GO:0005506">
    <property type="term" value="F:iron ion binding"/>
    <property type="evidence" value="ECO:0007669"/>
    <property type="project" value="InterPro"/>
</dbReference>
<dbReference type="AlphaFoldDB" id="W9QP05"/>
<dbReference type="InterPro" id="IPR002401">
    <property type="entry name" value="Cyt_P450_E_grp-I"/>
</dbReference>
<dbReference type="GO" id="GO:0016020">
    <property type="term" value="C:membrane"/>
    <property type="evidence" value="ECO:0007669"/>
    <property type="project" value="UniProtKB-SubCell"/>
</dbReference>
<proteinExistence type="inferred from homology"/>
<dbReference type="STRING" id="981085.W9QP05"/>
<comment type="cofactor">
    <cofactor evidence="11">
        <name>heme</name>
        <dbReference type="ChEBI" id="CHEBI:30413"/>
    </cofactor>
</comment>
<dbReference type="Proteomes" id="UP000030645">
    <property type="component" value="Unassembled WGS sequence"/>
</dbReference>
<dbReference type="KEGG" id="mnt:21409125"/>
<dbReference type="SUPFAM" id="SSF48264">
    <property type="entry name" value="Cytochrome P450"/>
    <property type="match status" value="1"/>
</dbReference>
<evidence type="ECO:0000256" key="11">
    <source>
        <dbReference type="PIRSR" id="PIRSR602401-1"/>
    </source>
</evidence>
<dbReference type="GO" id="GO:0020037">
    <property type="term" value="F:heme binding"/>
    <property type="evidence" value="ECO:0007669"/>
    <property type="project" value="InterPro"/>
</dbReference>
<evidence type="ECO:0000256" key="8">
    <source>
        <dbReference type="ARBA" id="ARBA00023004"/>
    </source>
</evidence>
<dbReference type="GO" id="GO:0004497">
    <property type="term" value="F:monooxygenase activity"/>
    <property type="evidence" value="ECO:0007669"/>
    <property type="project" value="UniProtKB-KW"/>
</dbReference>
<dbReference type="Gene3D" id="1.10.630.10">
    <property type="entry name" value="Cytochrome P450"/>
    <property type="match status" value="1"/>
</dbReference>
<comment type="similarity">
    <text evidence="2 12">Belongs to the cytochrome P450 family.</text>
</comment>
<dbReference type="Pfam" id="PF00067">
    <property type="entry name" value="p450"/>
    <property type="match status" value="1"/>
</dbReference>
<dbReference type="InterPro" id="IPR001128">
    <property type="entry name" value="Cyt_P450"/>
</dbReference>
<dbReference type="GO" id="GO:0016705">
    <property type="term" value="F:oxidoreductase activity, acting on paired donors, with incorporation or reduction of molecular oxygen"/>
    <property type="evidence" value="ECO:0007669"/>
    <property type="project" value="InterPro"/>
</dbReference>
<evidence type="ECO:0000313" key="14">
    <source>
        <dbReference type="Proteomes" id="UP000030645"/>
    </source>
</evidence>
<evidence type="ECO:0000256" key="5">
    <source>
        <dbReference type="ARBA" id="ARBA00022723"/>
    </source>
</evidence>
<keyword evidence="6" id="KW-1133">Transmembrane helix</keyword>
<sequence>MASQGIRGPSYRFIQGNAKEMWNMKKEAMSKPMSLSQGHNIFHKLQPNQEYWAKIYGKNYLQWLGTQPQLVITELELIKEVLNNKDRVYLKSGAQRFVKKLFGDGLAVTEGEKWDKLRKLANHFFHAENLKGMVPAMMSSVEMMLERWKNYEGKEIEVFEEFRVLTSDVISKTAFGSSYLEGKKIFDMLRRLTFIVTMGFLKIKLPIISKFTKDEIESDMLDREISNSIMEMVKKREDKVTSGDEDNYGSDLLGGLIKAHHDADEMKQISMEDLITEVRSFYFAGQETTNSLLAWTVLLLAIHTDWQEEARKEAVNLFGQHNPIADGIARLKVISQIINESTRLYPPVVAFSRHAAKEVRLGNLNLPAKMELVISNLPLHLDPQIWGEDVYEFKPERFSEGVVKATNNNSAAYFPFGMGPRTCVGMNFALTEAKIALSMILRRYSFTLSPAYVHSPYAFITLQPQHGIQVVLQPL</sequence>
<dbReference type="PANTHER" id="PTHR24282:SF20">
    <property type="entry name" value="CYTOCHROME P450 CYP749A22-LIKE"/>
    <property type="match status" value="1"/>
</dbReference>
<evidence type="ECO:0000256" key="7">
    <source>
        <dbReference type="ARBA" id="ARBA00023002"/>
    </source>
</evidence>
<organism evidence="13 14">
    <name type="scientific">Morus notabilis</name>
    <dbReference type="NCBI Taxonomy" id="981085"/>
    <lineage>
        <taxon>Eukaryota</taxon>
        <taxon>Viridiplantae</taxon>
        <taxon>Streptophyta</taxon>
        <taxon>Embryophyta</taxon>
        <taxon>Tracheophyta</taxon>
        <taxon>Spermatophyta</taxon>
        <taxon>Magnoliopsida</taxon>
        <taxon>eudicotyledons</taxon>
        <taxon>Gunneridae</taxon>
        <taxon>Pentapetalae</taxon>
        <taxon>rosids</taxon>
        <taxon>fabids</taxon>
        <taxon>Rosales</taxon>
        <taxon>Moraceae</taxon>
        <taxon>Moreae</taxon>
        <taxon>Morus</taxon>
    </lineage>
</organism>
<dbReference type="InterPro" id="IPR036396">
    <property type="entry name" value="Cyt_P450_sf"/>
</dbReference>
<keyword evidence="7 12" id="KW-0560">Oxidoreductase</keyword>
<name>W9QP05_9ROSA</name>
<dbReference type="PROSITE" id="PS00086">
    <property type="entry name" value="CYTOCHROME_P450"/>
    <property type="match status" value="1"/>
</dbReference>
<evidence type="ECO:0000256" key="12">
    <source>
        <dbReference type="RuleBase" id="RU000461"/>
    </source>
</evidence>
<comment type="subcellular location">
    <subcellularLocation>
        <location evidence="1">Membrane</location>
        <topology evidence="1">Single-pass membrane protein</topology>
    </subcellularLocation>
</comment>
<dbReference type="PRINTS" id="PR00463">
    <property type="entry name" value="EP450I"/>
</dbReference>
<accession>W9QP05</accession>
<dbReference type="InterPro" id="IPR050665">
    <property type="entry name" value="Cytochrome_P450_Monooxygen"/>
</dbReference>
<gene>
    <name evidence="13" type="ORF">L484_026468</name>
</gene>
<dbReference type="EMBL" id="KE343883">
    <property type="protein sequence ID" value="EXB44886.1"/>
    <property type="molecule type" value="Genomic_DNA"/>
</dbReference>
<keyword evidence="3 11" id="KW-0349">Heme</keyword>
<keyword evidence="9 12" id="KW-0503">Monooxygenase</keyword>
<protein>
    <submittedName>
        <fullName evidence="13">Cytochrome P450 734A1</fullName>
    </submittedName>
</protein>
<evidence type="ECO:0000256" key="3">
    <source>
        <dbReference type="ARBA" id="ARBA00022617"/>
    </source>
</evidence>
<evidence type="ECO:0000256" key="2">
    <source>
        <dbReference type="ARBA" id="ARBA00010617"/>
    </source>
</evidence>
<dbReference type="OrthoDB" id="1470350at2759"/>
<keyword evidence="8 11" id="KW-0408">Iron</keyword>
<evidence type="ECO:0000313" key="13">
    <source>
        <dbReference type="EMBL" id="EXB44886.1"/>
    </source>
</evidence>
<dbReference type="PRINTS" id="PR00385">
    <property type="entry name" value="P450"/>
</dbReference>
<dbReference type="InterPro" id="IPR017972">
    <property type="entry name" value="Cyt_P450_CS"/>
</dbReference>
<reference evidence="14" key="1">
    <citation type="submission" date="2013-01" db="EMBL/GenBank/DDBJ databases">
        <title>Draft Genome Sequence of a Mulberry Tree, Morus notabilis C.K. Schneid.</title>
        <authorList>
            <person name="He N."/>
            <person name="Zhao S."/>
        </authorList>
    </citation>
    <scope>NUCLEOTIDE SEQUENCE</scope>
</reference>
<evidence type="ECO:0000256" key="10">
    <source>
        <dbReference type="ARBA" id="ARBA00023136"/>
    </source>
</evidence>
<evidence type="ECO:0000256" key="4">
    <source>
        <dbReference type="ARBA" id="ARBA00022692"/>
    </source>
</evidence>
<evidence type="ECO:0000256" key="6">
    <source>
        <dbReference type="ARBA" id="ARBA00022989"/>
    </source>
</evidence>
<feature type="binding site" description="axial binding residue" evidence="11">
    <location>
        <position position="423"/>
    </location>
    <ligand>
        <name>heme</name>
        <dbReference type="ChEBI" id="CHEBI:30413"/>
    </ligand>
    <ligandPart>
        <name>Fe</name>
        <dbReference type="ChEBI" id="CHEBI:18248"/>
    </ligandPart>
</feature>
<dbReference type="eggNOG" id="KOG0157">
    <property type="taxonomic scope" value="Eukaryota"/>
</dbReference>
<keyword evidence="14" id="KW-1185">Reference proteome</keyword>
<evidence type="ECO:0000256" key="9">
    <source>
        <dbReference type="ARBA" id="ARBA00023033"/>
    </source>
</evidence>
<keyword evidence="4" id="KW-0812">Transmembrane</keyword>